<name>A0A9E7N6D3_9CAUD</name>
<organism evidence="2 3">
    <name type="scientific">Brevundimonas phage vB_BgoS-Bajun</name>
    <dbReference type="NCBI Taxonomy" id="2948594"/>
    <lineage>
        <taxon>Viruses</taxon>
        <taxon>Duplodnaviria</taxon>
        <taxon>Heunggongvirae</taxon>
        <taxon>Uroviricota</taxon>
        <taxon>Caudoviricetes</taxon>
        <taxon>Dolichocephalovirinae</taxon>
    </lineage>
</organism>
<evidence type="ECO:0000256" key="1">
    <source>
        <dbReference type="SAM" id="MobiDB-lite"/>
    </source>
</evidence>
<evidence type="ECO:0000313" key="3">
    <source>
        <dbReference type="Proteomes" id="UP001057427"/>
    </source>
</evidence>
<protein>
    <submittedName>
        <fullName evidence="2">Uncharacterized protein</fullName>
    </submittedName>
</protein>
<accession>A0A9E7N6D3</accession>
<sequence>MTDTTKPRDPRRAETLDEAARNADGSYNGAAMLSWLSECLQPGNGLTETEIREIFDEVQTGQELLTQQFYVNPVPMSRRNTGG</sequence>
<dbReference type="EMBL" id="ON529858">
    <property type="protein sequence ID" value="UTC29895.1"/>
    <property type="molecule type" value="Genomic_DNA"/>
</dbReference>
<feature type="compositionally biased region" description="Basic and acidic residues" evidence="1">
    <location>
        <begin position="1"/>
        <end position="21"/>
    </location>
</feature>
<evidence type="ECO:0000313" key="2">
    <source>
        <dbReference type="EMBL" id="UTC29895.1"/>
    </source>
</evidence>
<proteinExistence type="predicted"/>
<gene>
    <name evidence="2" type="ORF">BAJUN_02890</name>
</gene>
<keyword evidence="3" id="KW-1185">Reference proteome</keyword>
<dbReference type="Proteomes" id="UP001057427">
    <property type="component" value="Segment"/>
</dbReference>
<feature type="region of interest" description="Disordered" evidence="1">
    <location>
        <begin position="1"/>
        <end position="22"/>
    </location>
</feature>
<reference evidence="2" key="1">
    <citation type="submission" date="2022-05" db="EMBL/GenBank/DDBJ databases">
        <authorList>
            <person name="Friedrich I."/>
            <person name="Poehlein A."/>
            <person name="Schneider D."/>
            <person name="Hertel R."/>
            <person name="Daniel R."/>
        </authorList>
    </citation>
    <scope>NUCLEOTIDE SEQUENCE</scope>
</reference>